<comment type="caution">
    <text evidence="2">The sequence shown here is derived from an EMBL/GenBank/DDBJ whole genome shotgun (WGS) entry which is preliminary data.</text>
</comment>
<keyword evidence="3" id="KW-1185">Reference proteome</keyword>
<dbReference type="AlphaFoldDB" id="A0A9P5RU19"/>
<feature type="region of interest" description="Disordered" evidence="1">
    <location>
        <begin position="75"/>
        <end position="100"/>
    </location>
</feature>
<organism evidence="2 3">
    <name type="scientific">Linnemannia schmuckeri</name>
    <dbReference type="NCBI Taxonomy" id="64567"/>
    <lineage>
        <taxon>Eukaryota</taxon>
        <taxon>Fungi</taxon>
        <taxon>Fungi incertae sedis</taxon>
        <taxon>Mucoromycota</taxon>
        <taxon>Mortierellomycotina</taxon>
        <taxon>Mortierellomycetes</taxon>
        <taxon>Mortierellales</taxon>
        <taxon>Mortierellaceae</taxon>
        <taxon>Linnemannia</taxon>
    </lineage>
</organism>
<feature type="region of interest" description="Disordered" evidence="1">
    <location>
        <begin position="369"/>
        <end position="389"/>
    </location>
</feature>
<feature type="region of interest" description="Disordered" evidence="1">
    <location>
        <begin position="568"/>
        <end position="589"/>
    </location>
</feature>
<gene>
    <name evidence="2" type="ORF">BG015_010397</name>
</gene>
<feature type="region of interest" description="Disordered" evidence="1">
    <location>
        <begin position="151"/>
        <end position="173"/>
    </location>
</feature>
<feature type="compositionally biased region" description="Polar residues" evidence="1">
    <location>
        <begin position="376"/>
        <end position="389"/>
    </location>
</feature>
<protein>
    <submittedName>
        <fullName evidence="2">Uncharacterized protein</fullName>
    </submittedName>
</protein>
<feature type="region of interest" description="Disordered" evidence="1">
    <location>
        <begin position="503"/>
        <end position="526"/>
    </location>
</feature>
<reference evidence="2" key="1">
    <citation type="journal article" date="2020" name="Fungal Divers.">
        <title>Resolving the Mortierellaceae phylogeny through synthesis of multi-gene phylogenetics and phylogenomics.</title>
        <authorList>
            <person name="Vandepol N."/>
            <person name="Liber J."/>
            <person name="Desiro A."/>
            <person name="Na H."/>
            <person name="Kennedy M."/>
            <person name="Barry K."/>
            <person name="Grigoriev I.V."/>
            <person name="Miller A.N."/>
            <person name="O'Donnell K."/>
            <person name="Stajich J.E."/>
            <person name="Bonito G."/>
        </authorList>
    </citation>
    <scope>NUCLEOTIDE SEQUENCE</scope>
    <source>
        <strain evidence="2">NRRL 6426</strain>
    </source>
</reference>
<dbReference type="EMBL" id="JAAAUQ010000739">
    <property type="protein sequence ID" value="KAF9147885.1"/>
    <property type="molecule type" value="Genomic_DNA"/>
</dbReference>
<feature type="compositionally biased region" description="Low complexity" evidence="1">
    <location>
        <begin position="404"/>
        <end position="428"/>
    </location>
</feature>
<feature type="compositionally biased region" description="Polar residues" evidence="1">
    <location>
        <begin position="82"/>
        <end position="100"/>
    </location>
</feature>
<sequence>MLPTTTPTTFSLPPPPPRVANMIKLHLAQALATLYPDYTTLSFLNLSSPFITTFASSPASLPTFTLTLTALQPDSVPAPPDSTGQASAIPSMTPASSADNAQSKSDISWVEGQEDLSFLQEDAIEFDDGRVTLVDALASLAAATEKFLKEGGNSAWSTKEEDRRSRVGSSSSLSTVLEIVQEEEENGANGIEDQRETAADAPAVVSIVEVETTIATVAGVAQATDETSTLASPTTTALTTEQPASPEESYGQSNSVETTPQATDANMASASTTDNTSEQVLEEASNGQSIPVETHPTAAETSMTTASTTNILYRPASVKEFADTLATRPHILENMSEDNRNNALINWQALPGRLAKEEYDRRADIHTKRMKEEEASTSPGSSTAIPPTITSAVADTTIRLSKYNNNNDGGQGSSNAASTSSASPVSSSKVTNQIIYSRNSSNRSSSHQVLPYNRCSPVSVKGKEKVRGGDRFVQKLEKLKQAIVGELAAEGKSLEDVAKTMAQNEAASPEIQTKEEQPRPYKAGRRAKKVDSLFRLMRAAETELEQGGKTLRMMAAVTSCRYHRESILHQPNNNDAEEAPARTTPTSSVGEPVFWHQIVNQVHNADNNNETQASGADGNHGHSPTPTEDPETSAYVTSQDTATLTGVETKTEIDEFRPEETADVERIEMIEQIALAATEETEQSDGPDIQDQVRDGHNDNHSQIQPVFFNSISVAKNLEILKAKQRALWEEPEALAPLVELEEIRNEARALPAQIHDHGHLQQTPDNDSEVGLKEDRLGDKGLTTSATASPEGSPFQVDATVENYMPTEGDTAQVVTNEGSEHGSTGRPKEGEVSSDGVVVIVEEEEGDATDDRLLQTSISSRVTAREHGHGLITCAGFDFFLAQMGMATSKVF</sequence>
<evidence type="ECO:0000313" key="2">
    <source>
        <dbReference type="EMBL" id="KAF9147885.1"/>
    </source>
</evidence>
<proteinExistence type="predicted"/>
<feature type="region of interest" description="Disordered" evidence="1">
    <location>
        <begin position="607"/>
        <end position="637"/>
    </location>
</feature>
<name>A0A9P5RU19_9FUNG</name>
<evidence type="ECO:0000313" key="3">
    <source>
        <dbReference type="Proteomes" id="UP000748756"/>
    </source>
</evidence>
<feature type="region of interest" description="Disordered" evidence="1">
    <location>
        <begin position="755"/>
        <end position="774"/>
    </location>
</feature>
<dbReference type="Proteomes" id="UP000748756">
    <property type="component" value="Unassembled WGS sequence"/>
</dbReference>
<feature type="compositionally biased region" description="Low complexity" evidence="1">
    <location>
        <begin position="224"/>
        <end position="241"/>
    </location>
</feature>
<feature type="region of interest" description="Disordered" evidence="1">
    <location>
        <begin position="401"/>
        <end position="430"/>
    </location>
</feature>
<accession>A0A9P5RU19</accession>
<feature type="region of interest" description="Disordered" evidence="1">
    <location>
        <begin position="223"/>
        <end position="292"/>
    </location>
</feature>
<evidence type="ECO:0000256" key="1">
    <source>
        <dbReference type="SAM" id="MobiDB-lite"/>
    </source>
</evidence>
<feature type="region of interest" description="Disordered" evidence="1">
    <location>
        <begin position="817"/>
        <end position="836"/>
    </location>
</feature>
<dbReference type="OrthoDB" id="10428083at2759"/>
<feature type="compositionally biased region" description="Polar residues" evidence="1">
    <location>
        <begin position="250"/>
        <end position="291"/>
    </location>
</feature>